<dbReference type="Proteomes" id="UP001217178">
    <property type="component" value="Unassembled WGS sequence"/>
</dbReference>
<organism evidence="1 2">
    <name type="scientific">Xenorhabdus yunnanensis</name>
    <dbReference type="NCBI Taxonomy" id="3025878"/>
    <lineage>
        <taxon>Bacteria</taxon>
        <taxon>Pseudomonadati</taxon>
        <taxon>Pseudomonadota</taxon>
        <taxon>Gammaproteobacteria</taxon>
        <taxon>Enterobacterales</taxon>
        <taxon>Morganellaceae</taxon>
        <taxon>Xenorhabdus</taxon>
    </lineage>
</organism>
<proteinExistence type="predicted"/>
<evidence type="ECO:0000313" key="1">
    <source>
        <dbReference type="EMBL" id="MDC9589801.1"/>
    </source>
</evidence>
<comment type="caution">
    <text evidence="1">The sequence shown here is derived from an EMBL/GenBank/DDBJ whole genome shotgun (WGS) entry which is preliminary data.</text>
</comment>
<keyword evidence="2" id="KW-1185">Reference proteome</keyword>
<sequence>MSDPFIGISTAQLASAHIQLMQQKEAIEAMHKAAMIGETKSIDDQLRVLYYEVQKRMQNEKIHSLDTELGKVLLKTTVEYSVQDLDAWGDFIVTNQDLSFFSKNVSKPRVEAYRKQHGDALPPGLKAFTRQHIQFKPAK</sequence>
<evidence type="ECO:0000313" key="2">
    <source>
        <dbReference type="Proteomes" id="UP001217178"/>
    </source>
</evidence>
<gene>
    <name evidence="1" type="ORF">PSI23_10955</name>
</gene>
<accession>A0ABT5LH36</accession>
<protein>
    <submittedName>
        <fullName evidence="1">Uncharacterized protein</fullName>
    </submittedName>
</protein>
<reference evidence="1 2" key="1">
    <citation type="submission" date="2023-02" db="EMBL/GenBank/DDBJ databases">
        <title>Entomopathogenic bacteria.</title>
        <authorList>
            <person name="Machado R.A."/>
        </authorList>
    </citation>
    <scope>NUCLEOTIDE SEQUENCE [LARGE SCALE GENOMIC DNA]</scope>
    <source>
        <strain evidence="1 2">XENO-10</strain>
    </source>
</reference>
<dbReference type="RefSeq" id="WP_273555117.1">
    <property type="nucleotide sequence ID" value="NZ_JAQRFI010000022.1"/>
</dbReference>
<dbReference type="EMBL" id="JAQRFI010000022">
    <property type="protein sequence ID" value="MDC9589801.1"/>
    <property type="molecule type" value="Genomic_DNA"/>
</dbReference>
<name>A0ABT5LH36_9GAMM</name>